<dbReference type="Gene3D" id="2.40.50.100">
    <property type="match status" value="1"/>
</dbReference>
<evidence type="ECO:0000256" key="4">
    <source>
        <dbReference type="ARBA" id="ARBA00022598"/>
    </source>
</evidence>
<dbReference type="RefSeq" id="WP_239130989.1">
    <property type="nucleotide sequence ID" value="NZ_BOMQ01000088.1"/>
</dbReference>
<dbReference type="PROSITE" id="PS50975">
    <property type="entry name" value="ATP_GRASP"/>
    <property type="match status" value="1"/>
</dbReference>
<dbReference type="InterPro" id="IPR005479">
    <property type="entry name" value="CPAse_ATP-bd"/>
</dbReference>
<feature type="domain" description="Biotin carboxylation" evidence="14">
    <location>
        <begin position="4"/>
        <end position="465"/>
    </location>
</feature>
<dbReference type="InterPro" id="IPR050856">
    <property type="entry name" value="Biotin_carboxylase_complex"/>
</dbReference>
<dbReference type="InterPro" id="IPR011054">
    <property type="entry name" value="Rudment_hybrid_motif"/>
</dbReference>
<keyword evidence="6" id="KW-0276">Fatty acid metabolism</keyword>
<dbReference type="CDD" id="cd06850">
    <property type="entry name" value="biotinyl_domain"/>
    <property type="match status" value="1"/>
</dbReference>
<evidence type="ECO:0000256" key="11">
    <source>
        <dbReference type="PROSITE-ProRule" id="PRU00409"/>
    </source>
</evidence>
<dbReference type="PROSITE" id="PS50979">
    <property type="entry name" value="BC"/>
    <property type="match status" value="1"/>
</dbReference>
<evidence type="ECO:0000259" key="14">
    <source>
        <dbReference type="PROSITE" id="PS50979"/>
    </source>
</evidence>
<dbReference type="InterPro" id="IPR011053">
    <property type="entry name" value="Single_hybrid_motif"/>
</dbReference>
<keyword evidence="10" id="KW-0092">Biotin</keyword>
<feature type="domain" description="CoA carboxyltransferase C-terminal" evidence="15">
    <location>
        <begin position="1562"/>
        <end position="1838"/>
    </location>
</feature>
<dbReference type="SUPFAM" id="SSF52096">
    <property type="entry name" value="ClpP/crotonase"/>
    <property type="match status" value="2"/>
</dbReference>
<dbReference type="InterPro" id="IPR011761">
    <property type="entry name" value="ATP-grasp"/>
</dbReference>
<organism evidence="16 17">
    <name type="scientific">Actinoplanes nipponensis</name>
    <dbReference type="NCBI Taxonomy" id="135950"/>
    <lineage>
        <taxon>Bacteria</taxon>
        <taxon>Bacillati</taxon>
        <taxon>Actinomycetota</taxon>
        <taxon>Actinomycetes</taxon>
        <taxon>Micromonosporales</taxon>
        <taxon>Micromonosporaceae</taxon>
        <taxon>Actinoplanes</taxon>
    </lineage>
</organism>
<dbReference type="Pfam" id="PF02786">
    <property type="entry name" value="CPSase_L_D2"/>
    <property type="match status" value="1"/>
</dbReference>
<dbReference type="Pfam" id="PF01039">
    <property type="entry name" value="Carboxyl_trans"/>
    <property type="match status" value="1"/>
</dbReference>
<evidence type="ECO:0000256" key="2">
    <source>
        <dbReference type="ARBA" id="ARBA00013263"/>
    </source>
</evidence>
<feature type="domain" description="ATP-grasp" evidence="13">
    <location>
        <begin position="138"/>
        <end position="336"/>
    </location>
</feature>
<keyword evidence="17" id="KW-1185">Reference proteome</keyword>
<comment type="caution">
    <text evidence="16">The sequence shown here is derived from an EMBL/GenBank/DDBJ whole genome shotgun (WGS) entry which is preliminary data.</text>
</comment>
<keyword evidence="4" id="KW-0436">Ligase</keyword>
<dbReference type="Proteomes" id="UP000647172">
    <property type="component" value="Unassembled WGS sequence"/>
</dbReference>
<keyword evidence="5 11" id="KW-0547">Nucleotide-binding</keyword>
<dbReference type="Pfam" id="PF08326">
    <property type="entry name" value="ACC_central"/>
    <property type="match status" value="1"/>
</dbReference>
<name>A0A919ML97_9ACTN</name>
<dbReference type="GO" id="GO:0004075">
    <property type="term" value="F:biotin carboxylase activity"/>
    <property type="evidence" value="ECO:0007669"/>
    <property type="project" value="UniProtKB-EC"/>
</dbReference>
<keyword evidence="8" id="KW-0443">Lipid metabolism</keyword>
<dbReference type="Pfam" id="PF00289">
    <property type="entry name" value="Biotin_carb_N"/>
    <property type="match status" value="1"/>
</dbReference>
<dbReference type="InterPro" id="IPR034733">
    <property type="entry name" value="AcCoA_carboxyl_beta"/>
</dbReference>
<dbReference type="SUPFAM" id="SSF51246">
    <property type="entry name" value="Rudiment single hybrid motif"/>
    <property type="match status" value="1"/>
</dbReference>
<dbReference type="FunFam" id="3.30.1490.20:FF:000003">
    <property type="entry name" value="acetyl-CoA carboxylase isoform X1"/>
    <property type="match status" value="1"/>
</dbReference>
<keyword evidence="7 11" id="KW-0067">ATP-binding</keyword>
<dbReference type="InterPro" id="IPR005482">
    <property type="entry name" value="Biotin_COase_C"/>
</dbReference>
<dbReference type="PROSITE" id="PS50968">
    <property type="entry name" value="BIOTINYL_LIPOYL"/>
    <property type="match status" value="1"/>
</dbReference>
<protein>
    <recommendedName>
        <fullName evidence="2">biotin carboxylase</fullName>
        <ecNumber evidence="2">6.3.4.14</ecNumber>
    </recommendedName>
</protein>
<dbReference type="Gene3D" id="3.90.226.10">
    <property type="entry name" value="2-enoyl-CoA Hydratase, Chain A, domain 1"/>
    <property type="match status" value="2"/>
</dbReference>
<dbReference type="InterPro" id="IPR011763">
    <property type="entry name" value="COA_CT_C"/>
</dbReference>
<proteinExistence type="predicted"/>
<dbReference type="PROSITE" id="PS50989">
    <property type="entry name" value="COA_CT_CTER"/>
    <property type="match status" value="1"/>
</dbReference>
<dbReference type="GO" id="GO:0003989">
    <property type="term" value="F:acetyl-CoA carboxylase activity"/>
    <property type="evidence" value="ECO:0007669"/>
    <property type="project" value="InterPro"/>
</dbReference>
<dbReference type="Pfam" id="PF00364">
    <property type="entry name" value="Biotin_lipoyl"/>
    <property type="match status" value="1"/>
</dbReference>
<dbReference type="PROSITE" id="PS00866">
    <property type="entry name" value="CPSASE_1"/>
    <property type="match status" value="1"/>
</dbReference>
<evidence type="ECO:0000256" key="10">
    <source>
        <dbReference type="ARBA" id="ARBA00023267"/>
    </source>
</evidence>
<evidence type="ECO:0000313" key="16">
    <source>
        <dbReference type="EMBL" id="GIE53719.1"/>
    </source>
</evidence>
<dbReference type="GO" id="GO:0006633">
    <property type="term" value="P:fatty acid biosynthetic process"/>
    <property type="evidence" value="ECO:0007669"/>
    <property type="project" value="UniProtKB-KW"/>
</dbReference>
<feature type="domain" description="Lipoyl-binding" evidence="12">
    <location>
        <begin position="588"/>
        <end position="664"/>
    </location>
</feature>
<dbReference type="InterPro" id="IPR000089">
    <property type="entry name" value="Biotin_lipoyl"/>
</dbReference>
<dbReference type="PROSITE" id="PS00867">
    <property type="entry name" value="CPSASE_2"/>
    <property type="match status" value="1"/>
</dbReference>
<dbReference type="InterPro" id="IPR029045">
    <property type="entry name" value="ClpP/crotonase-like_dom_sf"/>
</dbReference>
<dbReference type="SMART" id="SM00878">
    <property type="entry name" value="Biotin_carb_C"/>
    <property type="match status" value="1"/>
</dbReference>
<evidence type="ECO:0000259" key="13">
    <source>
        <dbReference type="PROSITE" id="PS50975"/>
    </source>
</evidence>
<evidence type="ECO:0000259" key="12">
    <source>
        <dbReference type="PROSITE" id="PS50968"/>
    </source>
</evidence>
<dbReference type="PANTHER" id="PTHR18866:SF33">
    <property type="entry name" value="METHYLCROTONOYL-COA CARBOXYLASE SUBUNIT ALPHA, MITOCHONDRIAL-RELATED"/>
    <property type="match status" value="1"/>
</dbReference>
<sequence length="1845" mass="200654">MPRIISRLAIANRGEPAIRALTAVRELNQDGDRPPITTVVLYTEPDADAWFVREADEAVSLGSATAVDPVTGDRRSRYLDEPAVLEALVRARVDAVWVGWGFLAESASFAQRCEQAGIAFVGPDSATIRLLGDKVAAKRMAQRAGVPVVPWSDGPVDDLAQAGAHAERMGYSLVLKAAAGGGGRGIRLVHAATELAAAFESAREEARFAFGDPTLFLERLVPSARHVEVQVIADGAGATWAVGVRDCTLQRRHQKVIEESASTVLDAAGERAIRDAAVRMVAAAGYRNAGTVEFLVEPDTGRFQFLEVNTRLQVEHPVTEATTGLDLVKLQLHVAGGGRLTGGPPPVRGHAIEARLCAEDPENDFAPAPGRLVRFSLPTGAGIRVDSGFCEGDRIPPDFDSMIAKIVAWGQDREEALSRLRRALADTTVVIDGGTTNRSFLLGLLSRPEVNAGRFDNHWLDRLTATGDHLPAPDPVALLVAAVTSYELDQAAEQAAFHARARRGGAESAAEVGHRCRLRYRGQQYDLRVYRTGRRTYRITSAETGDADLTVERRDGYQRRVRVGDRSYRVVTVVEGATIRVDVAGRSHVVSRDDGGVVRSAGPAFVVSVLVAPGDHVTVGQPLAVLESMKMESTLTAPLEGTVVALETAENVQVDAGAPVMRIRPAGTPAATTGERLAFAGLVAGPAPGTPPCERVYAALRGYLLGYDLDPASVRAMATRQRRLGETAPPADPGLLACENSLLDLYADVGSLYRPRGPADPDDAAVDGSAQEYLLSYLQWLDADRAGLPDEYRRRLERALLRYDVSGLERTPELEEAVLWMFRSFRRVGELAPVIANILQRRLRHHGELAGLTDAETRVRLDRLAAATQGHHRLIADLARDVRYHYLDEPLLDAVVAEEYARVESDLDALGAGPPAERADCIDRLVGCPQPLRGTLLRRWRDTADPAVRRLLLEVYTRRFYRIRTLSGLRVTELDGWPLGSADYDVDDEKVHLVTAYAPLTELPRLAHAVAAHLGTAGAGREVVVDVATWRSGPPVDVDDLLAELGKLLPDCDFGRPLRRLDVTVTTVDGPAPERFRTHHLTYRQQDGEFVEDRLYRNLHPMLAKRLDLWRLGNFRLERLRSAEDVYLFHGIAHDNPKDHRLFALAEVRDLRPTRDAEGTLRYPSLELMGLRALAGIREALTAFPAADPPAANRIVLYVRPPWDLTPDAWTELARSLAPLAAGAGLEKVVLRVRRPDGRDTVLHVEGLGTGVTVRERPPGQEPIRPLTPYRQKLLRARRFGAPYPYEIVRLLTPPPGAVARFPVGRFTEYDLDERGELAEVSRPYGLNTANIVVGVLSNDTVTVPEGMARVALFGDPTRGLGNLAEPECRRVIAALDLAERLRLPVEWFALSSGARIAMDSGTENMDWIAAVLRRLIEFTQGGAEVNVIVTGINVGAQPYWNAEATMLMHTRGILVMTPASAMVLTGKQALDFSGGVSAEDNFGIGGFDRIMGPNGQAQYWAADLGDACDILLRHYEHTYVVPGEAYPRRHPTADPADRDVRTAPHAAVAGTDLTTVGDVFSAERNGDRKKPFDMRSVMRAVTDTDAAPLERWAYWRGAEIAVVWDARIGGIPVCLLGVESHTLTRRGFVPAGGPSAWTSGTLFPQSSRKLARAVNAASGNRPLVVLANLSGFDGSPESMRRWQLEYGAEIGRAMTNFRGPIVFVVVSRYHGGAFVVFSKALNERLEMVAVEGSFASVIGGAPAAATVFAREVTARTERDPRVREAAEQLRAAADPAAGPLRARLAEVSATVRSAKLGEVADEFDRIHTVQRAMAVGSVDRIISAERLRPDLVAALERGMAASPG</sequence>
<gene>
    <name evidence="16" type="ORF">Ani05nite_72530</name>
</gene>
<evidence type="ECO:0000256" key="1">
    <source>
        <dbReference type="ARBA" id="ARBA00001953"/>
    </source>
</evidence>
<dbReference type="InterPro" id="IPR013537">
    <property type="entry name" value="AcCoA_COase_cen"/>
</dbReference>
<dbReference type="InterPro" id="IPR011764">
    <property type="entry name" value="Biotin_carboxylation_dom"/>
</dbReference>
<keyword evidence="9" id="KW-0275">Fatty acid biosynthesis</keyword>
<dbReference type="InterPro" id="IPR005481">
    <property type="entry name" value="BC-like_N"/>
</dbReference>
<dbReference type="PANTHER" id="PTHR18866">
    <property type="entry name" value="CARBOXYLASE:PYRUVATE/ACETYL-COA/PROPIONYL-COA CARBOXYLASE"/>
    <property type="match status" value="1"/>
</dbReference>
<keyword evidence="3" id="KW-0444">Lipid biosynthesis</keyword>
<dbReference type="SUPFAM" id="SSF56059">
    <property type="entry name" value="Glutathione synthetase ATP-binding domain-like"/>
    <property type="match status" value="1"/>
</dbReference>
<evidence type="ECO:0000256" key="7">
    <source>
        <dbReference type="ARBA" id="ARBA00022840"/>
    </source>
</evidence>
<dbReference type="Gene3D" id="3.30.470.20">
    <property type="entry name" value="ATP-grasp fold, B domain"/>
    <property type="match status" value="1"/>
</dbReference>
<evidence type="ECO:0000256" key="6">
    <source>
        <dbReference type="ARBA" id="ARBA00022832"/>
    </source>
</evidence>
<accession>A0A919ML97</accession>
<evidence type="ECO:0000256" key="5">
    <source>
        <dbReference type="ARBA" id="ARBA00022741"/>
    </source>
</evidence>
<dbReference type="SUPFAM" id="SSF52440">
    <property type="entry name" value="PreATP-grasp domain"/>
    <property type="match status" value="1"/>
</dbReference>
<evidence type="ECO:0000259" key="15">
    <source>
        <dbReference type="PROSITE" id="PS50989"/>
    </source>
</evidence>
<dbReference type="InterPro" id="IPR016185">
    <property type="entry name" value="PreATP-grasp_dom_sf"/>
</dbReference>
<dbReference type="EC" id="6.3.4.14" evidence="2"/>
<dbReference type="SUPFAM" id="SSF51230">
    <property type="entry name" value="Single hybrid motif"/>
    <property type="match status" value="1"/>
</dbReference>
<dbReference type="EMBL" id="BOMQ01000088">
    <property type="protein sequence ID" value="GIE53719.1"/>
    <property type="molecule type" value="Genomic_DNA"/>
</dbReference>
<evidence type="ECO:0000256" key="8">
    <source>
        <dbReference type="ARBA" id="ARBA00023098"/>
    </source>
</evidence>
<dbReference type="Pfam" id="PF02785">
    <property type="entry name" value="Biotin_carb_C"/>
    <property type="match status" value="1"/>
</dbReference>
<evidence type="ECO:0000256" key="3">
    <source>
        <dbReference type="ARBA" id="ARBA00022516"/>
    </source>
</evidence>
<reference evidence="16" key="1">
    <citation type="submission" date="2021-01" db="EMBL/GenBank/DDBJ databases">
        <title>Whole genome shotgun sequence of Actinoplanes nipponensis NBRC 14063.</title>
        <authorList>
            <person name="Komaki H."/>
            <person name="Tamura T."/>
        </authorList>
    </citation>
    <scope>NUCLEOTIDE SEQUENCE</scope>
    <source>
        <strain evidence="16">NBRC 14063</strain>
    </source>
</reference>
<evidence type="ECO:0000256" key="9">
    <source>
        <dbReference type="ARBA" id="ARBA00023160"/>
    </source>
</evidence>
<dbReference type="GO" id="GO:0046872">
    <property type="term" value="F:metal ion binding"/>
    <property type="evidence" value="ECO:0007669"/>
    <property type="project" value="InterPro"/>
</dbReference>
<evidence type="ECO:0000313" key="17">
    <source>
        <dbReference type="Proteomes" id="UP000647172"/>
    </source>
</evidence>
<dbReference type="GO" id="GO:0005524">
    <property type="term" value="F:ATP binding"/>
    <property type="evidence" value="ECO:0007669"/>
    <property type="project" value="UniProtKB-UniRule"/>
</dbReference>
<comment type="cofactor">
    <cofactor evidence="1">
        <name>biotin</name>
        <dbReference type="ChEBI" id="CHEBI:57586"/>
    </cofactor>
</comment>